<protein>
    <submittedName>
        <fullName evidence="2">Helix-turn-helix domain-containing protein</fullName>
    </submittedName>
</protein>
<accession>A0A7G8BHH2</accession>
<dbReference type="KEGG" id="adin:H7849_23760"/>
<proteinExistence type="predicted"/>
<feature type="domain" description="Helix-turn-helix" evidence="1">
    <location>
        <begin position="23"/>
        <end position="72"/>
    </location>
</feature>
<dbReference type="AlphaFoldDB" id="A0A7G8BHH2"/>
<dbReference type="InterPro" id="IPR041657">
    <property type="entry name" value="HTH_17"/>
</dbReference>
<keyword evidence="3" id="KW-1185">Reference proteome</keyword>
<evidence type="ECO:0000313" key="2">
    <source>
        <dbReference type="EMBL" id="QNI31992.1"/>
    </source>
</evidence>
<sequence>MKYLLSGGNHMTVIAKLRTKQGLMDAKEVAPLLDMNKEVLYRKAKAGLVPHFRILGQVKFDPVALAEWLEERQVRP</sequence>
<dbReference type="Pfam" id="PF12728">
    <property type="entry name" value="HTH_17"/>
    <property type="match status" value="1"/>
</dbReference>
<evidence type="ECO:0000259" key="1">
    <source>
        <dbReference type="Pfam" id="PF12728"/>
    </source>
</evidence>
<reference evidence="2 3" key="1">
    <citation type="submission" date="2020-08" db="EMBL/GenBank/DDBJ databases">
        <title>Edaphobacter telluris sp. nov. and Acidobacterium dinghuensis sp. nov., two acidobacteria isolated from forest soil.</title>
        <authorList>
            <person name="Fu J."/>
            <person name="Qiu L."/>
        </authorList>
    </citation>
    <scope>NUCLEOTIDE SEQUENCE [LARGE SCALE GENOMIC DNA]</scope>
    <source>
        <strain evidence="2">4Y35</strain>
    </source>
</reference>
<dbReference type="EMBL" id="CP060394">
    <property type="protein sequence ID" value="QNI31992.1"/>
    <property type="molecule type" value="Genomic_DNA"/>
</dbReference>
<dbReference type="Proteomes" id="UP000515312">
    <property type="component" value="Chromosome"/>
</dbReference>
<organism evidence="2 3">
    <name type="scientific">Alloacidobacterium dinghuense</name>
    <dbReference type="NCBI Taxonomy" id="2763107"/>
    <lineage>
        <taxon>Bacteria</taxon>
        <taxon>Pseudomonadati</taxon>
        <taxon>Acidobacteriota</taxon>
        <taxon>Terriglobia</taxon>
        <taxon>Terriglobales</taxon>
        <taxon>Acidobacteriaceae</taxon>
        <taxon>Alloacidobacterium</taxon>
    </lineage>
</organism>
<gene>
    <name evidence="2" type="ORF">H7849_23760</name>
</gene>
<evidence type="ECO:0000313" key="3">
    <source>
        <dbReference type="Proteomes" id="UP000515312"/>
    </source>
</evidence>
<name>A0A7G8BHH2_9BACT</name>
<dbReference type="RefSeq" id="WP_186742949.1">
    <property type="nucleotide sequence ID" value="NZ_CP060394.1"/>
</dbReference>